<evidence type="ECO:0000259" key="1">
    <source>
        <dbReference type="Pfam" id="PF12867"/>
    </source>
</evidence>
<dbReference type="Pfam" id="PF12867">
    <property type="entry name" value="DinB_2"/>
    <property type="match status" value="1"/>
</dbReference>
<proteinExistence type="predicted"/>
<dbReference type="Gene3D" id="1.20.120.450">
    <property type="entry name" value="dinb family like domain"/>
    <property type="match status" value="1"/>
</dbReference>
<reference evidence="2 3" key="1">
    <citation type="submission" date="2019-05" db="EMBL/GenBank/DDBJ databases">
        <title>Genomes sequences of two Nocardia cyriacigeorgica environmental isolates, type strains Nocardia asteroides ATCC 19247 and Nocardia cyriacigeorgica DSM 44484.</title>
        <authorList>
            <person name="Vautrin F."/>
            <person name="Bergeron E."/>
            <person name="Dubost A."/>
            <person name="Abrouk D."/>
            <person name="Rodriguez Nava V."/>
            <person name="Pujic P."/>
        </authorList>
    </citation>
    <scope>NUCLEOTIDE SEQUENCE [LARGE SCALE GENOMIC DNA]</scope>
    <source>
        <strain evidence="2 3">EML 1456</strain>
    </source>
</reference>
<dbReference type="InterPro" id="IPR034660">
    <property type="entry name" value="DinB/YfiT-like"/>
</dbReference>
<dbReference type="OrthoDB" id="4196751at2"/>
<dbReference type="SUPFAM" id="SSF109854">
    <property type="entry name" value="DinB/YfiT-like putative metalloenzymes"/>
    <property type="match status" value="1"/>
</dbReference>
<comment type="caution">
    <text evidence="2">The sequence shown here is derived from an EMBL/GenBank/DDBJ whole genome shotgun (WGS) entry which is preliminary data.</text>
</comment>
<evidence type="ECO:0000313" key="3">
    <source>
        <dbReference type="Proteomes" id="UP000308349"/>
    </source>
</evidence>
<dbReference type="AlphaFoldDB" id="A0A5R8PCM2"/>
<dbReference type="InterPro" id="IPR024775">
    <property type="entry name" value="DinB-like"/>
</dbReference>
<accession>A0A5R8PCM2</accession>
<gene>
    <name evidence="2" type="ORF">FEK35_16880</name>
</gene>
<dbReference type="Proteomes" id="UP000308349">
    <property type="component" value="Unassembled WGS sequence"/>
</dbReference>
<organism evidence="2 3">
    <name type="scientific">Nocardia cyriacigeorgica</name>
    <dbReference type="NCBI Taxonomy" id="135487"/>
    <lineage>
        <taxon>Bacteria</taxon>
        <taxon>Bacillati</taxon>
        <taxon>Actinomycetota</taxon>
        <taxon>Actinomycetes</taxon>
        <taxon>Mycobacteriales</taxon>
        <taxon>Nocardiaceae</taxon>
        <taxon>Nocardia</taxon>
    </lineage>
</organism>
<feature type="domain" description="DinB-like" evidence="1">
    <location>
        <begin position="11"/>
        <end position="167"/>
    </location>
</feature>
<evidence type="ECO:0000313" key="2">
    <source>
        <dbReference type="EMBL" id="TLG08873.1"/>
    </source>
</evidence>
<dbReference type="EMBL" id="VBUU01000016">
    <property type="protein sequence ID" value="TLG08873.1"/>
    <property type="molecule type" value="Genomic_DNA"/>
</dbReference>
<sequence length="171" mass="19915">MDRQAIADGMERARATLACLVEEAGDADFDRPSNGTRWTNEQLLFHMVFGFMVVQRLLPLVRLFGRLPPEWSRKYARLLNLGTPLFDIVNYRGSSAAAMVYNRRRMVRKFDRVLAALQRELAAEPEHNFDLSMAFPTRWDPFFAGTMTLEQVYRYPIEHFDYHARQLTLPA</sequence>
<protein>
    <submittedName>
        <fullName evidence="2">DinB family protein</fullName>
    </submittedName>
</protein>
<name>A0A5R8PCM2_9NOCA</name>